<dbReference type="Proteomes" id="UP001604277">
    <property type="component" value="Unassembled WGS sequence"/>
</dbReference>
<dbReference type="EMBL" id="JBFOLJ010000004">
    <property type="protein sequence ID" value="KAL2545229.1"/>
    <property type="molecule type" value="Genomic_DNA"/>
</dbReference>
<keyword evidence="2" id="KW-1185">Reference proteome</keyword>
<gene>
    <name evidence="1" type="ORF">Fot_14462</name>
</gene>
<protein>
    <recommendedName>
        <fullName evidence="3">Galectin</fullName>
    </recommendedName>
</protein>
<name>A0ABD1W6E4_9LAMI</name>
<reference evidence="2" key="1">
    <citation type="submission" date="2024-07" db="EMBL/GenBank/DDBJ databases">
        <title>Two chromosome-level genome assemblies of Korean endemic species Abeliophyllum distichum and Forsythia ovata (Oleaceae).</title>
        <authorList>
            <person name="Jang H."/>
        </authorList>
    </citation>
    <scope>NUCLEOTIDE SEQUENCE [LARGE SCALE GENOMIC DNA]</scope>
</reference>
<accession>A0ABD1W6E4</accession>
<comment type="caution">
    <text evidence="1">The sequence shown here is derived from an EMBL/GenBank/DDBJ whole genome shotgun (WGS) entry which is preliminary data.</text>
</comment>
<evidence type="ECO:0000313" key="2">
    <source>
        <dbReference type="Proteomes" id="UP001604277"/>
    </source>
</evidence>
<evidence type="ECO:0000313" key="1">
    <source>
        <dbReference type="EMBL" id="KAL2545229.1"/>
    </source>
</evidence>
<proteinExistence type="predicted"/>
<dbReference type="AlphaFoldDB" id="A0ABD1W6E4"/>
<sequence>METGSLQINSATARGPDHFPFEGASAAFAYTEAPVLFQCHTILSLAHGIRHDNVVRVSIGGRDHFDIFFFNSHISLATVKVQLDERIFDVFSQEYLCTMENRSFA</sequence>
<evidence type="ECO:0008006" key="3">
    <source>
        <dbReference type="Google" id="ProtNLM"/>
    </source>
</evidence>
<organism evidence="1 2">
    <name type="scientific">Forsythia ovata</name>
    <dbReference type="NCBI Taxonomy" id="205694"/>
    <lineage>
        <taxon>Eukaryota</taxon>
        <taxon>Viridiplantae</taxon>
        <taxon>Streptophyta</taxon>
        <taxon>Embryophyta</taxon>
        <taxon>Tracheophyta</taxon>
        <taxon>Spermatophyta</taxon>
        <taxon>Magnoliopsida</taxon>
        <taxon>eudicotyledons</taxon>
        <taxon>Gunneridae</taxon>
        <taxon>Pentapetalae</taxon>
        <taxon>asterids</taxon>
        <taxon>lamiids</taxon>
        <taxon>Lamiales</taxon>
        <taxon>Oleaceae</taxon>
        <taxon>Forsythieae</taxon>
        <taxon>Forsythia</taxon>
    </lineage>
</organism>